<sequence length="260" mass="28796">MSLRNISFTLSVALLAMMASTVFIGRNLSLSHHLVELGLATFSSPIIATFIPYSVQVHHHRHNKHHSHGKISNICEDFPPDFPPPDTNTTTIICVDQNGCCNFTKIQSAVDSVINFSQKRTIIWINSGIYYEKVTVQKYKQNITFQGQGYTSTAIVWNDTAKSSNGTFYSGSVQVFSNNFIAKNISFMNVAPIPSPGDVGAQAVAIRIAGDLAFFLGCGFFGAQDTLHDDRGRHYFKDCYIQGSIDFIFGNARSLYEVMT</sequence>
<dbReference type="EMBL" id="CAADRP010001480">
    <property type="protein sequence ID" value="VFU39144.1"/>
    <property type="molecule type" value="Genomic_DNA"/>
</dbReference>
<evidence type="ECO:0000256" key="7">
    <source>
        <dbReference type="ARBA" id="ARBA00023085"/>
    </source>
</evidence>
<dbReference type="UniPathway" id="UPA00545">
    <property type="reaction ID" value="UER00823"/>
</dbReference>
<gene>
    <name evidence="13" type="ORF">SVIM_LOCUS216021</name>
</gene>
<comment type="pathway">
    <text evidence="2 10">Glycan metabolism; pectin degradation; 2-dehydro-3-deoxy-D-gluconate from pectin: step 1/5.</text>
</comment>
<dbReference type="InterPro" id="IPR011050">
    <property type="entry name" value="Pectin_lyase_fold/virulence"/>
</dbReference>
<dbReference type="EC" id="3.1.1.11" evidence="4 10"/>
<evidence type="ECO:0000256" key="6">
    <source>
        <dbReference type="ARBA" id="ARBA00022801"/>
    </source>
</evidence>
<dbReference type="Gene3D" id="2.160.20.10">
    <property type="entry name" value="Single-stranded right-handed beta-helix, Pectin lyase-like"/>
    <property type="match status" value="1"/>
</dbReference>
<evidence type="ECO:0000259" key="12">
    <source>
        <dbReference type="Pfam" id="PF01095"/>
    </source>
</evidence>
<keyword evidence="6 10" id="KW-0378">Hydrolase</keyword>
<comment type="subcellular location">
    <subcellularLocation>
        <location evidence="1">Secreted</location>
        <location evidence="1">Cell wall</location>
    </subcellularLocation>
</comment>
<keyword evidence="5" id="KW-0134">Cell wall</keyword>
<comment type="similarity">
    <text evidence="3">Belongs to the pectinesterase family.</text>
</comment>
<dbReference type="PANTHER" id="PTHR31321:SF33">
    <property type="entry name" value="PECTINESTERASE 8-RELATED"/>
    <property type="match status" value="1"/>
</dbReference>
<evidence type="ECO:0000256" key="8">
    <source>
        <dbReference type="ARBA" id="ARBA00047928"/>
    </source>
</evidence>
<comment type="catalytic activity">
    <reaction evidence="8 10">
        <text>[(1-&gt;4)-alpha-D-galacturonosyl methyl ester](n) + n H2O = [(1-&gt;4)-alpha-D-galacturonosyl](n) + n methanol + n H(+)</text>
        <dbReference type="Rhea" id="RHEA:22380"/>
        <dbReference type="Rhea" id="RHEA-COMP:14570"/>
        <dbReference type="Rhea" id="RHEA-COMP:14573"/>
        <dbReference type="ChEBI" id="CHEBI:15377"/>
        <dbReference type="ChEBI" id="CHEBI:15378"/>
        <dbReference type="ChEBI" id="CHEBI:17790"/>
        <dbReference type="ChEBI" id="CHEBI:140522"/>
        <dbReference type="ChEBI" id="CHEBI:140523"/>
        <dbReference type="EC" id="3.1.1.11"/>
    </reaction>
</comment>
<feature type="active site" evidence="9">
    <location>
        <position position="246"/>
    </location>
</feature>
<evidence type="ECO:0000256" key="3">
    <source>
        <dbReference type="ARBA" id="ARBA00008891"/>
    </source>
</evidence>
<evidence type="ECO:0000256" key="4">
    <source>
        <dbReference type="ARBA" id="ARBA00013229"/>
    </source>
</evidence>
<evidence type="ECO:0000256" key="10">
    <source>
        <dbReference type="RuleBase" id="RU000589"/>
    </source>
</evidence>
<dbReference type="SUPFAM" id="SSF51126">
    <property type="entry name" value="Pectin lyase-like"/>
    <property type="match status" value="1"/>
</dbReference>
<keyword evidence="5" id="KW-0964">Secreted</keyword>
<name>A0A6N2LU45_SALVM</name>
<dbReference type="PROSITE" id="PS00503">
    <property type="entry name" value="PECTINESTERASE_2"/>
    <property type="match status" value="1"/>
</dbReference>
<keyword evidence="11" id="KW-0812">Transmembrane</keyword>
<organism evidence="13">
    <name type="scientific">Salix viminalis</name>
    <name type="common">Common osier</name>
    <name type="synonym">Basket willow</name>
    <dbReference type="NCBI Taxonomy" id="40686"/>
    <lineage>
        <taxon>Eukaryota</taxon>
        <taxon>Viridiplantae</taxon>
        <taxon>Streptophyta</taxon>
        <taxon>Embryophyta</taxon>
        <taxon>Tracheophyta</taxon>
        <taxon>Spermatophyta</taxon>
        <taxon>Magnoliopsida</taxon>
        <taxon>eudicotyledons</taxon>
        <taxon>Gunneridae</taxon>
        <taxon>Pentapetalae</taxon>
        <taxon>rosids</taxon>
        <taxon>fabids</taxon>
        <taxon>Malpighiales</taxon>
        <taxon>Salicaceae</taxon>
        <taxon>Saliceae</taxon>
        <taxon>Salix</taxon>
    </lineage>
</organism>
<evidence type="ECO:0000313" key="13">
    <source>
        <dbReference type="EMBL" id="VFU39144.1"/>
    </source>
</evidence>
<keyword evidence="11" id="KW-0472">Membrane</keyword>
<dbReference type="GO" id="GO:0042545">
    <property type="term" value="P:cell wall modification"/>
    <property type="evidence" value="ECO:0007669"/>
    <property type="project" value="UniProtKB-UniRule"/>
</dbReference>
<evidence type="ECO:0000256" key="2">
    <source>
        <dbReference type="ARBA" id="ARBA00005184"/>
    </source>
</evidence>
<dbReference type="GO" id="GO:0045490">
    <property type="term" value="P:pectin catabolic process"/>
    <property type="evidence" value="ECO:0007669"/>
    <property type="project" value="UniProtKB-UniRule"/>
</dbReference>
<reference evidence="13" key="1">
    <citation type="submission" date="2019-03" db="EMBL/GenBank/DDBJ databases">
        <authorList>
            <person name="Mank J."/>
            <person name="Almeida P."/>
        </authorList>
    </citation>
    <scope>NUCLEOTIDE SEQUENCE</scope>
    <source>
        <strain evidence="13">78183</strain>
    </source>
</reference>
<evidence type="ECO:0000256" key="1">
    <source>
        <dbReference type="ARBA" id="ARBA00004191"/>
    </source>
</evidence>
<dbReference type="InterPro" id="IPR033131">
    <property type="entry name" value="Pectinesterase_Asp_AS"/>
</dbReference>
<dbReference type="InterPro" id="IPR000070">
    <property type="entry name" value="Pectinesterase_cat"/>
</dbReference>
<dbReference type="GO" id="GO:0030599">
    <property type="term" value="F:pectinesterase activity"/>
    <property type="evidence" value="ECO:0007669"/>
    <property type="project" value="UniProtKB-UniRule"/>
</dbReference>
<dbReference type="PANTHER" id="PTHR31321">
    <property type="entry name" value="ACYL-COA THIOESTER HYDROLASE YBHC-RELATED"/>
    <property type="match status" value="1"/>
</dbReference>
<feature type="transmembrane region" description="Helical" evidence="11">
    <location>
        <begin position="34"/>
        <end position="55"/>
    </location>
</feature>
<evidence type="ECO:0000256" key="11">
    <source>
        <dbReference type="SAM" id="Phobius"/>
    </source>
</evidence>
<protein>
    <recommendedName>
        <fullName evidence="4 10">Pectinesterase</fullName>
        <ecNumber evidence="4 10">3.1.1.11</ecNumber>
    </recommendedName>
</protein>
<feature type="domain" description="Pectinesterase catalytic" evidence="12">
    <location>
        <begin position="93"/>
        <end position="255"/>
    </location>
</feature>
<accession>A0A6N2LU45</accession>
<dbReference type="InterPro" id="IPR012334">
    <property type="entry name" value="Pectin_lyas_fold"/>
</dbReference>
<keyword evidence="7 10" id="KW-0063">Aspartyl esterase</keyword>
<evidence type="ECO:0000256" key="5">
    <source>
        <dbReference type="ARBA" id="ARBA00022512"/>
    </source>
</evidence>
<proteinExistence type="inferred from homology"/>
<dbReference type="AlphaFoldDB" id="A0A6N2LU45"/>
<keyword evidence="11" id="KW-1133">Transmembrane helix</keyword>
<evidence type="ECO:0000256" key="9">
    <source>
        <dbReference type="PROSITE-ProRule" id="PRU10040"/>
    </source>
</evidence>
<dbReference type="Pfam" id="PF01095">
    <property type="entry name" value="Pectinesterase"/>
    <property type="match status" value="1"/>
</dbReference>